<dbReference type="CDD" id="cd11492">
    <property type="entry name" value="SLC5sbd_NIS-SMVT"/>
    <property type="match status" value="1"/>
</dbReference>
<keyword evidence="6" id="KW-1133">Transmembrane helix</keyword>
<dbReference type="Pfam" id="PF00474">
    <property type="entry name" value="SSF"/>
    <property type="match status" value="1"/>
</dbReference>
<keyword evidence="7" id="KW-0915">Sodium</keyword>
<evidence type="ECO:0000256" key="7">
    <source>
        <dbReference type="ARBA" id="ARBA00023053"/>
    </source>
</evidence>
<keyword evidence="3" id="KW-0813">Transport</keyword>
<keyword evidence="4" id="KW-1003">Cell membrane</keyword>
<evidence type="ECO:0000313" key="12">
    <source>
        <dbReference type="EnsemblMetazoa" id="PPAI010128-PA"/>
    </source>
</evidence>
<evidence type="ECO:0000256" key="11">
    <source>
        <dbReference type="RuleBase" id="RU362091"/>
    </source>
</evidence>
<sequence>MQLEGVVGVDDVKISLQRFGWPDYTVFGLMLISCSLIGVYFGFIKKKPKKGSEEADNYLVGGRKMQIFPIAMSLIATYISGITLLGTPTEIYVFGVQYMYIMIGVYIVAIIMTFVFLPVFHDLKLTSTYEYLEMRFDKRVRMLGSIMFILATMAWLPIVIYVPALAFNQVTGINVHLITPLVCLVCIFYTCVGGLKAVVWTDVVQTFVMFGAIILVMIKGTRDVGGIDVLWQRAVDSGRIEGPDFTLDLRTRNTFFSVVIGGMVYWLKSNAISQNMIQRYLSVPTLSAARKALWIFTIGVSFLIIFCGYCGLLIYAVYHDCDPLTTKLAKAKDQLLPLLVMDILGDFPGLPGLFVAGVFSAALSSLSTGLNSMSAVFLEDFFRAFSKEPLSQKKTAYIMRGVVVILGVLCVCLVFVVEKLGTVLQLSMSLGSIANGPLLGIFTMGVMIPWVEGTGAVVGAVSGLVIMAWICFNAQIAIASGELKFPTKPVATNGCTYTFVPGEPMSMLAINVTELDVTASIPPEEEGFSIFHISYLWYVLLGMIITISVALIVSFIHGANKPSSLKPKLLAPFVRRIIWKKSHESDSTQAMGNSNDLILSSQDHSKIDAIDLKTIS</sequence>
<protein>
    <recommendedName>
        <fullName evidence="14">Sodium/solute symporter</fullName>
    </recommendedName>
</protein>
<dbReference type="GO" id="GO:0015293">
    <property type="term" value="F:symporter activity"/>
    <property type="evidence" value="ECO:0007669"/>
    <property type="project" value="TreeGrafter"/>
</dbReference>
<evidence type="ECO:0000256" key="3">
    <source>
        <dbReference type="ARBA" id="ARBA00022448"/>
    </source>
</evidence>
<dbReference type="Gene3D" id="1.20.1730.10">
    <property type="entry name" value="Sodium/glucose cotransporter"/>
    <property type="match status" value="1"/>
</dbReference>
<reference evidence="12" key="1">
    <citation type="submission" date="2022-08" db="UniProtKB">
        <authorList>
            <consortium name="EnsemblMetazoa"/>
        </authorList>
    </citation>
    <scope>IDENTIFICATION</scope>
    <source>
        <strain evidence="12">Israel</strain>
    </source>
</reference>
<evidence type="ECO:0000256" key="1">
    <source>
        <dbReference type="ARBA" id="ARBA00004651"/>
    </source>
</evidence>
<accession>A0A1B0EY77</accession>
<dbReference type="GO" id="GO:0005886">
    <property type="term" value="C:plasma membrane"/>
    <property type="evidence" value="ECO:0007669"/>
    <property type="project" value="UniProtKB-SubCell"/>
</dbReference>
<keyword evidence="5" id="KW-0812">Transmembrane</keyword>
<dbReference type="InterPro" id="IPR051163">
    <property type="entry name" value="Sodium:Solute_Symporter_SSF"/>
</dbReference>
<dbReference type="EMBL" id="AJVK01017786">
    <property type="status" value="NOT_ANNOTATED_CDS"/>
    <property type="molecule type" value="Genomic_DNA"/>
</dbReference>
<dbReference type="InterPro" id="IPR001734">
    <property type="entry name" value="Na/solute_symporter"/>
</dbReference>
<evidence type="ECO:0000256" key="4">
    <source>
        <dbReference type="ARBA" id="ARBA00022475"/>
    </source>
</evidence>
<dbReference type="GO" id="GO:0006814">
    <property type="term" value="P:sodium ion transport"/>
    <property type="evidence" value="ECO:0007669"/>
    <property type="project" value="UniProtKB-KW"/>
</dbReference>
<evidence type="ECO:0000256" key="9">
    <source>
        <dbReference type="ARBA" id="ARBA00023136"/>
    </source>
</evidence>
<dbReference type="AlphaFoldDB" id="A0A1B0EY77"/>
<evidence type="ECO:0000256" key="2">
    <source>
        <dbReference type="ARBA" id="ARBA00006434"/>
    </source>
</evidence>
<dbReference type="PANTHER" id="PTHR42985:SF5">
    <property type="entry name" value="FI02094P-RELATED"/>
    <property type="match status" value="1"/>
</dbReference>
<proteinExistence type="inferred from homology"/>
<dbReference type="NCBIfam" id="TIGR00813">
    <property type="entry name" value="sss"/>
    <property type="match status" value="1"/>
</dbReference>
<dbReference type="VEuPathDB" id="VectorBase:PPAI010128"/>
<keyword evidence="8" id="KW-0406">Ion transport</keyword>
<evidence type="ECO:0000256" key="10">
    <source>
        <dbReference type="ARBA" id="ARBA00023201"/>
    </source>
</evidence>
<evidence type="ECO:0000256" key="8">
    <source>
        <dbReference type="ARBA" id="ARBA00023065"/>
    </source>
</evidence>
<organism evidence="12 13">
    <name type="scientific">Phlebotomus papatasi</name>
    <name type="common">Sandfly</name>
    <dbReference type="NCBI Taxonomy" id="29031"/>
    <lineage>
        <taxon>Eukaryota</taxon>
        <taxon>Metazoa</taxon>
        <taxon>Ecdysozoa</taxon>
        <taxon>Arthropoda</taxon>
        <taxon>Hexapoda</taxon>
        <taxon>Insecta</taxon>
        <taxon>Pterygota</taxon>
        <taxon>Neoptera</taxon>
        <taxon>Endopterygota</taxon>
        <taxon>Diptera</taxon>
        <taxon>Nematocera</taxon>
        <taxon>Psychodoidea</taxon>
        <taxon>Psychodidae</taxon>
        <taxon>Phlebotomus</taxon>
        <taxon>Phlebotomus</taxon>
    </lineage>
</organism>
<dbReference type="PROSITE" id="PS50283">
    <property type="entry name" value="NA_SOLUT_SYMP_3"/>
    <property type="match status" value="1"/>
</dbReference>
<keyword evidence="10" id="KW-0739">Sodium transport</keyword>
<dbReference type="InterPro" id="IPR038377">
    <property type="entry name" value="Na/Glc_symporter_sf"/>
</dbReference>
<keyword evidence="13" id="KW-1185">Reference proteome</keyword>
<dbReference type="VEuPathDB" id="VectorBase:PPAPM1_001750"/>
<comment type="similarity">
    <text evidence="2 11">Belongs to the sodium:solute symporter (SSF) (TC 2.A.21) family.</text>
</comment>
<name>A0A1B0EY77_PHLPP</name>
<evidence type="ECO:0008006" key="14">
    <source>
        <dbReference type="Google" id="ProtNLM"/>
    </source>
</evidence>
<dbReference type="EnsemblMetazoa" id="PPAI010128-RA">
    <property type="protein sequence ID" value="PPAI010128-PA"/>
    <property type="gene ID" value="PPAI010128"/>
</dbReference>
<evidence type="ECO:0000256" key="5">
    <source>
        <dbReference type="ARBA" id="ARBA00022692"/>
    </source>
</evidence>
<dbReference type="PANTHER" id="PTHR42985">
    <property type="entry name" value="SODIUM-COUPLED MONOCARBOXYLATE TRANSPORTER"/>
    <property type="match status" value="1"/>
</dbReference>
<dbReference type="Proteomes" id="UP000092462">
    <property type="component" value="Unassembled WGS sequence"/>
</dbReference>
<comment type="subcellular location">
    <subcellularLocation>
        <location evidence="1">Cell membrane</location>
        <topology evidence="1">Multi-pass membrane protein</topology>
    </subcellularLocation>
</comment>
<evidence type="ECO:0000313" key="13">
    <source>
        <dbReference type="Proteomes" id="UP000092462"/>
    </source>
</evidence>
<evidence type="ECO:0000256" key="6">
    <source>
        <dbReference type="ARBA" id="ARBA00022989"/>
    </source>
</evidence>
<keyword evidence="9" id="KW-0472">Membrane</keyword>